<name>A0AAV1SM20_9ROSI</name>
<accession>A0AAV1SM20</accession>
<comment type="caution">
    <text evidence="2">The sequence shown here is derived from an EMBL/GenBank/DDBJ whole genome shotgun (WGS) entry which is preliminary data.</text>
</comment>
<feature type="compositionally biased region" description="Basic and acidic residues" evidence="1">
    <location>
        <begin position="12"/>
        <end position="23"/>
    </location>
</feature>
<dbReference type="AlphaFoldDB" id="A0AAV1SM20"/>
<dbReference type="EMBL" id="CAWUPB010001195">
    <property type="protein sequence ID" value="CAK7354704.1"/>
    <property type="molecule type" value="Genomic_DNA"/>
</dbReference>
<proteinExistence type="predicted"/>
<feature type="region of interest" description="Disordered" evidence="1">
    <location>
        <begin position="1"/>
        <end position="24"/>
    </location>
</feature>
<protein>
    <submittedName>
        <fullName evidence="2">Uncharacterized protein</fullName>
    </submittedName>
</protein>
<evidence type="ECO:0000313" key="3">
    <source>
        <dbReference type="Proteomes" id="UP001314170"/>
    </source>
</evidence>
<evidence type="ECO:0000256" key="1">
    <source>
        <dbReference type="SAM" id="MobiDB-lite"/>
    </source>
</evidence>
<gene>
    <name evidence="2" type="ORF">DCAF_LOCUS25297</name>
</gene>
<reference evidence="2 3" key="1">
    <citation type="submission" date="2024-01" db="EMBL/GenBank/DDBJ databases">
        <authorList>
            <person name="Waweru B."/>
        </authorList>
    </citation>
    <scope>NUCLEOTIDE SEQUENCE [LARGE SCALE GENOMIC DNA]</scope>
</reference>
<organism evidence="2 3">
    <name type="scientific">Dovyalis caffra</name>
    <dbReference type="NCBI Taxonomy" id="77055"/>
    <lineage>
        <taxon>Eukaryota</taxon>
        <taxon>Viridiplantae</taxon>
        <taxon>Streptophyta</taxon>
        <taxon>Embryophyta</taxon>
        <taxon>Tracheophyta</taxon>
        <taxon>Spermatophyta</taxon>
        <taxon>Magnoliopsida</taxon>
        <taxon>eudicotyledons</taxon>
        <taxon>Gunneridae</taxon>
        <taxon>Pentapetalae</taxon>
        <taxon>rosids</taxon>
        <taxon>fabids</taxon>
        <taxon>Malpighiales</taxon>
        <taxon>Salicaceae</taxon>
        <taxon>Flacourtieae</taxon>
        <taxon>Dovyalis</taxon>
    </lineage>
</organism>
<keyword evidence="3" id="KW-1185">Reference proteome</keyword>
<dbReference type="Proteomes" id="UP001314170">
    <property type="component" value="Unassembled WGS sequence"/>
</dbReference>
<sequence>MEGAYLATAVERTPKSPRMDKGGRATTSIRMRKVLTGSTTKVDHPNKIEHIPNLACAIHTSTGLEKSLKRIIGFTLTSVEASLNDPIELPTAPEDSIGSPLNIGCISIVKKINDTMPPPLNHQRLSHRSLR</sequence>
<evidence type="ECO:0000313" key="2">
    <source>
        <dbReference type="EMBL" id="CAK7354704.1"/>
    </source>
</evidence>